<dbReference type="EMBL" id="JBHSFP010000006">
    <property type="protein sequence ID" value="MFC4531579.1"/>
    <property type="molecule type" value="Genomic_DNA"/>
</dbReference>
<dbReference type="Proteomes" id="UP001596004">
    <property type="component" value="Unassembled WGS sequence"/>
</dbReference>
<sequence length="167" mass="17939">MHRRNTALAALGLATLALFATPGVAQADNPSSSGSDAIAPTTAVPIASAASAASSPDGYFVAWVNTNRGGPYCEWLNDDSNWDTCSGMFREMSMRNQASSLENRGWPGSYDDVNLYYSPSYGGSRNCLPNGYYLNNLAGIYFLWDGKAGQGKSMNKNIASHRWTNSC</sequence>
<evidence type="ECO:0000256" key="1">
    <source>
        <dbReference type="SAM" id="SignalP"/>
    </source>
</evidence>
<feature type="chain" id="PRO_5045377508" evidence="1">
    <location>
        <begin position="28"/>
        <end position="167"/>
    </location>
</feature>
<organism evidence="2 3">
    <name type="scientific">Sphaerisporangium dianthi</name>
    <dbReference type="NCBI Taxonomy" id="1436120"/>
    <lineage>
        <taxon>Bacteria</taxon>
        <taxon>Bacillati</taxon>
        <taxon>Actinomycetota</taxon>
        <taxon>Actinomycetes</taxon>
        <taxon>Streptosporangiales</taxon>
        <taxon>Streptosporangiaceae</taxon>
        <taxon>Sphaerisporangium</taxon>
    </lineage>
</organism>
<proteinExistence type="predicted"/>
<feature type="signal peptide" evidence="1">
    <location>
        <begin position="1"/>
        <end position="27"/>
    </location>
</feature>
<reference evidence="3" key="1">
    <citation type="journal article" date="2019" name="Int. J. Syst. Evol. Microbiol.">
        <title>The Global Catalogue of Microorganisms (GCM) 10K type strain sequencing project: providing services to taxonomists for standard genome sequencing and annotation.</title>
        <authorList>
            <consortium name="The Broad Institute Genomics Platform"/>
            <consortium name="The Broad Institute Genome Sequencing Center for Infectious Disease"/>
            <person name="Wu L."/>
            <person name="Ma J."/>
        </authorList>
    </citation>
    <scope>NUCLEOTIDE SEQUENCE [LARGE SCALE GENOMIC DNA]</scope>
    <source>
        <strain evidence="3">CGMCC 4.7132</strain>
    </source>
</reference>
<keyword evidence="3" id="KW-1185">Reference proteome</keyword>
<accession>A0ABV9CEI3</accession>
<evidence type="ECO:0000313" key="2">
    <source>
        <dbReference type="EMBL" id="MFC4531579.1"/>
    </source>
</evidence>
<dbReference type="RefSeq" id="WP_380840213.1">
    <property type="nucleotide sequence ID" value="NZ_JBHSFP010000006.1"/>
</dbReference>
<dbReference type="Pfam" id="PF03995">
    <property type="entry name" value="Inhibitor_I36"/>
    <property type="match status" value="1"/>
</dbReference>
<comment type="caution">
    <text evidence="2">The sequence shown here is derived from an EMBL/GenBank/DDBJ whole genome shotgun (WGS) entry which is preliminary data.</text>
</comment>
<gene>
    <name evidence="2" type="ORF">ACFO60_12450</name>
</gene>
<keyword evidence="1" id="KW-0732">Signal</keyword>
<protein>
    <submittedName>
        <fullName evidence="2">Peptidase inhibitor family I36 protein</fullName>
    </submittedName>
</protein>
<evidence type="ECO:0000313" key="3">
    <source>
        <dbReference type="Proteomes" id="UP001596004"/>
    </source>
</evidence>
<name>A0ABV9CEI3_9ACTN</name>